<dbReference type="EMBL" id="JAVIJP010000060">
    <property type="protein sequence ID" value="KAL3622598.1"/>
    <property type="molecule type" value="Genomic_DNA"/>
</dbReference>
<accession>A0ABD3BYL4</accession>
<comment type="caution">
    <text evidence="1">The sequence shown here is derived from an EMBL/GenBank/DDBJ whole genome shotgun (WGS) entry which is preliminary data.</text>
</comment>
<name>A0ABD3BYL4_9LAMI</name>
<dbReference type="AlphaFoldDB" id="A0ABD3BYL4"/>
<protein>
    <submittedName>
        <fullName evidence="1">Uncharacterized protein</fullName>
    </submittedName>
</protein>
<dbReference type="Proteomes" id="UP001632038">
    <property type="component" value="Unassembled WGS sequence"/>
</dbReference>
<reference evidence="2" key="1">
    <citation type="journal article" date="2024" name="IScience">
        <title>Strigolactones Initiate the Formation of Haustorium-like Structures in Castilleja.</title>
        <authorList>
            <person name="Buerger M."/>
            <person name="Peterson D."/>
            <person name="Chory J."/>
        </authorList>
    </citation>
    <scope>NUCLEOTIDE SEQUENCE [LARGE SCALE GENOMIC DNA]</scope>
</reference>
<evidence type="ECO:0000313" key="1">
    <source>
        <dbReference type="EMBL" id="KAL3622598.1"/>
    </source>
</evidence>
<sequence length="40" mass="4384">MHGVPRKAPTEEDQGASSIKAAKVCDLQSQVLHFHHNKMG</sequence>
<proteinExistence type="predicted"/>
<organism evidence="1 2">
    <name type="scientific">Castilleja foliolosa</name>
    <dbReference type="NCBI Taxonomy" id="1961234"/>
    <lineage>
        <taxon>Eukaryota</taxon>
        <taxon>Viridiplantae</taxon>
        <taxon>Streptophyta</taxon>
        <taxon>Embryophyta</taxon>
        <taxon>Tracheophyta</taxon>
        <taxon>Spermatophyta</taxon>
        <taxon>Magnoliopsida</taxon>
        <taxon>eudicotyledons</taxon>
        <taxon>Gunneridae</taxon>
        <taxon>Pentapetalae</taxon>
        <taxon>asterids</taxon>
        <taxon>lamiids</taxon>
        <taxon>Lamiales</taxon>
        <taxon>Orobanchaceae</taxon>
        <taxon>Pedicularideae</taxon>
        <taxon>Castillejinae</taxon>
        <taxon>Castilleja</taxon>
    </lineage>
</organism>
<keyword evidence="2" id="KW-1185">Reference proteome</keyword>
<gene>
    <name evidence="1" type="ORF">CASFOL_034009</name>
</gene>
<evidence type="ECO:0000313" key="2">
    <source>
        <dbReference type="Proteomes" id="UP001632038"/>
    </source>
</evidence>